<feature type="signal peptide" evidence="1">
    <location>
        <begin position="1"/>
        <end position="19"/>
    </location>
</feature>
<accession>A0A0L0EPC4</accession>
<organism evidence="2 3">
    <name type="scientific">Pseudoalteromonas rubra</name>
    <dbReference type="NCBI Taxonomy" id="43658"/>
    <lineage>
        <taxon>Bacteria</taxon>
        <taxon>Pseudomonadati</taxon>
        <taxon>Pseudomonadota</taxon>
        <taxon>Gammaproteobacteria</taxon>
        <taxon>Alteromonadales</taxon>
        <taxon>Pseudoalteromonadaceae</taxon>
        <taxon>Pseudoalteromonas</taxon>
    </lineage>
</organism>
<sequence length="200" mass="22695">MKFKYIGIILMAFSLNGHAGMWAWENNGATKWLNGYPECQSYFSLKFAEEVTPKSATHFEYQAIPYQIVAIPIASFSDKDAKKAGLKSILESHLDHEFNYLKHASKDHTVKVHQQAWLDGSALLYWHLKRHNDAEESHLVSVSTLSDQCVFYIVSMIESEEDIASTKENILSIIKTLDTHVPTSQAEFEALISQFKPNQG</sequence>
<protein>
    <submittedName>
        <fullName evidence="2">Uncharacterized protein</fullName>
    </submittedName>
</protein>
<feature type="chain" id="PRO_5005538199" evidence="1">
    <location>
        <begin position="20"/>
        <end position="200"/>
    </location>
</feature>
<comment type="caution">
    <text evidence="2">The sequence shown here is derived from an EMBL/GenBank/DDBJ whole genome shotgun (WGS) entry which is preliminary data.</text>
</comment>
<name>A0A0L0EPC4_9GAMM</name>
<evidence type="ECO:0000256" key="1">
    <source>
        <dbReference type="SAM" id="SignalP"/>
    </source>
</evidence>
<dbReference type="AlphaFoldDB" id="A0A0L0EPC4"/>
<evidence type="ECO:0000313" key="2">
    <source>
        <dbReference type="EMBL" id="KNC65753.1"/>
    </source>
</evidence>
<dbReference type="EMBL" id="LFZX01000233">
    <property type="protein sequence ID" value="KNC65753.1"/>
    <property type="molecule type" value="Genomic_DNA"/>
</dbReference>
<evidence type="ECO:0000313" key="3">
    <source>
        <dbReference type="Proteomes" id="UP000036850"/>
    </source>
</evidence>
<dbReference type="PATRIC" id="fig|43658.6.peg.3316"/>
<dbReference type="OrthoDB" id="9868936at2"/>
<dbReference type="Proteomes" id="UP000036850">
    <property type="component" value="Unassembled WGS sequence"/>
</dbReference>
<gene>
    <name evidence="2" type="ORF">AC626_21160</name>
</gene>
<keyword evidence="1" id="KW-0732">Signal</keyword>
<reference evidence="3" key="1">
    <citation type="submission" date="2015-07" db="EMBL/GenBank/DDBJ databases">
        <title>Draft genome sequence of a Pseudoalteromonas rubra strain, OCN096, isolated from Kaneohe Bay, Oahu, Hawaii.</title>
        <authorList>
            <person name="Beurmann S."/>
            <person name="Ushijima B."/>
            <person name="Belcaid M."/>
            <person name="Callahan S.M."/>
            <person name="Aeby G.S."/>
        </authorList>
    </citation>
    <scope>NUCLEOTIDE SEQUENCE [LARGE SCALE GENOMIC DNA]</scope>
    <source>
        <strain evidence="3">OCN096</strain>
    </source>
</reference>
<proteinExistence type="predicted"/>